<dbReference type="AlphaFoldDB" id="A0A6J2JWB4"/>
<evidence type="ECO:0000313" key="2">
    <source>
        <dbReference type="Proteomes" id="UP000504629"/>
    </source>
</evidence>
<proteinExistence type="predicted"/>
<dbReference type="Proteomes" id="UP000504629">
    <property type="component" value="Unplaced"/>
</dbReference>
<evidence type="ECO:0000256" key="1">
    <source>
        <dbReference type="SAM" id="SignalP"/>
    </source>
</evidence>
<keyword evidence="2" id="KW-1185">Reference proteome</keyword>
<keyword evidence="1" id="KW-0732">Signal</keyword>
<organism evidence="2 3">
    <name type="scientific">Bombyx mandarina</name>
    <name type="common">Wild silk moth</name>
    <name type="synonym">Wild silkworm</name>
    <dbReference type="NCBI Taxonomy" id="7092"/>
    <lineage>
        <taxon>Eukaryota</taxon>
        <taxon>Metazoa</taxon>
        <taxon>Ecdysozoa</taxon>
        <taxon>Arthropoda</taxon>
        <taxon>Hexapoda</taxon>
        <taxon>Insecta</taxon>
        <taxon>Pterygota</taxon>
        <taxon>Neoptera</taxon>
        <taxon>Endopterygota</taxon>
        <taxon>Lepidoptera</taxon>
        <taxon>Glossata</taxon>
        <taxon>Ditrysia</taxon>
        <taxon>Bombycoidea</taxon>
        <taxon>Bombycidae</taxon>
        <taxon>Bombycinae</taxon>
        <taxon>Bombyx</taxon>
    </lineage>
</organism>
<protein>
    <submittedName>
        <fullName evidence="3">Uncharacterized protein LOC114244779</fullName>
    </submittedName>
</protein>
<evidence type="ECO:0000313" key="3">
    <source>
        <dbReference type="RefSeq" id="XP_028032484.1"/>
    </source>
</evidence>
<dbReference type="OrthoDB" id="6625994at2759"/>
<gene>
    <name evidence="3" type="primary">LOC114244779</name>
</gene>
<dbReference type="Gene3D" id="1.10.2080.10">
    <property type="entry name" value="Insect odorant-binding protein A10/Ejaculatory bulb-specific protein 3"/>
    <property type="match status" value="2"/>
</dbReference>
<name>A0A6J2JWB4_BOMMA</name>
<accession>A0A6J2JWB4</accession>
<dbReference type="InterPro" id="IPR036682">
    <property type="entry name" value="OS_D_A10/PebIII_sf"/>
</dbReference>
<dbReference type="InterPro" id="IPR005055">
    <property type="entry name" value="A10/PebIII"/>
</dbReference>
<dbReference type="RefSeq" id="XP_028032484.1">
    <property type="nucleotide sequence ID" value="XM_028176683.1"/>
</dbReference>
<feature type="chain" id="PRO_5026657656" evidence="1">
    <location>
        <begin position="17"/>
        <end position="251"/>
    </location>
</feature>
<dbReference type="KEGG" id="bman:114244779"/>
<dbReference type="PANTHER" id="PTHR11257">
    <property type="entry name" value="CHEMOSENSORY PROTEIN-RELATED"/>
    <property type="match status" value="1"/>
</dbReference>
<dbReference type="PANTHER" id="PTHR11257:SF12">
    <property type="entry name" value="EJACULATORY BULB-SPECIFIC PROTEIN 3-RELATED"/>
    <property type="match status" value="1"/>
</dbReference>
<feature type="signal peptide" evidence="1">
    <location>
        <begin position="1"/>
        <end position="16"/>
    </location>
</feature>
<dbReference type="Pfam" id="PF03392">
    <property type="entry name" value="OS-D"/>
    <property type="match status" value="2"/>
</dbReference>
<reference evidence="3" key="1">
    <citation type="submission" date="2025-08" db="UniProtKB">
        <authorList>
            <consortium name="RefSeq"/>
        </authorList>
    </citation>
    <scope>IDENTIFICATION</scope>
    <source>
        <tissue evidence="3">Silk gland</tissue>
    </source>
</reference>
<dbReference type="GeneID" id="114244779"/>
<sequence>MKVLIVLSCVLVAVLADDKYTDKYDKINLQEILENKRLLESYMDCVLGKGKCTPEGKELKDHLQEALETGCEKCTEAQEKGAETSIDYLIKNELEIWKELTAHFDPDGKWRKKYEERAKAKGIVIPEYMKCLTIAALLFVAGLSVAEKYTDKYDNIDVDEILENRKLLVPYIKCVLDEGRCTADGKELKAHIKDGMQTACAKCTDKQKVSARKIVKHIKQHEADYWEQMKAKYDPKDEFKEIYEGFLAGQN</sequence>
<dbReference type="SUPFAM" id="SSF100910">
    <property type="entry name" value="Chemosensory protein Csp2"/>
    <property type="match status" value="2"/>
</dbReference>